<feature type="transmembrane region" description="Helical" evidence="1">
    <location>
        <begin position="81"/>
        <end position="100"/>
    </location>
</feature>
<reference evidence="2" key="1">
    <citation type="journal article" date="2014" name="Int. J. Syst. Evol. Microbiol.">
        <title>Complete genome sequence of Corynebacterium casei LMG S-19264T (=DSM 44701T), isolated from a smear-ripened cheese.</title>
        <authorList>
            <consortium name="US DOE Joint Genome Institute (JGI-PGF)"/>
            <person name="Walter F."/>
            <person name="Albersmeier A."/>
            <person name="Kalinowski J."/>
            <person name="Ruckert C."/>
        </authorList>
    </citation>
    <scope>NUCLEOTIDE SEQUENCE</scope>
    <source>
        <strain evidence="2">JCM 3091</strain>
    </source>
</reference>
<sequence>MGDRAGRRGLQVLVAVLACVPVGTGLLDVLGGVAVLPGPPPSTSPDLESNYRFFATVWCGVGLTLAWTVPRVERAGAVLRAIGGAIFVGGLVRLLAAALHGLPHPIFVTAAAVELAAPPLVVWWQAQVARATRAAPAMPIGGPGRP</sequence>
<keyword evidence="1" id="KW-0812">Transmembrane</keyword>
<name>A0A8J3BI71_9ACTN</name>
<keyword evidence="1" id="KW-1133">Transmembrane helix</keyword>
<feature type="transmembrane region" description="Helical" evidence="1">
    <location>
        <begin position="12"/>
        <end position="36"/>
    </location>
</feature>
<feature type="transmembrane region" description="Helical" evidence="1">
    <location>
        <begin position="51"/>
        <end position="69"/>
    </location>
</feature>
<comment type="caution">
    <text evidence="2">The sequence shown here is derived from an EMBL/GenBank/DDBJ whole genome shotgun (WGS) entry which is preliminary data.</text>
</comment>
<reference evidence="2" key="2">
    <citation type="submission" date="2020-09" db="EMBL/GenBank/DDBJ databases">
        <authorList>
            <person name="Sun Q."/>
            <person name="Ohkuma M."/>
        </authorList>
    </citation>
    <scope>NUCLEOTIDE SEQUENCE</scope>
    <source>
        <strain evidence="2">JCM 3091</strain>
    </source>
</reference>
<evidence type="ECO:0000313" key="2">
    <source>
        <dbReference type="EMBL" id="GGK16531.1"/>
    </source>
</evidence>
<dbReference type="InterPro" id="IPR025597">
    <property type="entry name" value="DUF4345"/>
</dbReference>
<dbReference type="Pfam" id="PF14248">
    <property type="entry name" value="DUF4345"/>
    <property type="match status" value="1"/>
</dbReference>
<gene>
    <name evidence="2" type="ORF">GCM10010124_06400</name>
</gene>
<evidence type="ECO:0000313" key="3">
    <source>
        <dbReference type="Proteomes" id="UP000662200"/>
    </source>
</evidence>
<proteinExistence type="predicted"/>
<evidence type="ECO:0000256" key="1">
    <source>
        <dbReference type="SAM" id="Phobius"/>
    </source>
</evidence>
<protein>
    <recommendedName>
        <fullName evidence="4">DUF4345 domain-containing protein</fullName>
    </recommendedName>
</protein>
<accession>A0A8J3BI71</accession>
<feature type="transmembrane region" description="Helical" evidence="1">
    <location>
        <begin position="106"/>
        <end position="124"/>
    </location>
</feature>
<dbReference type="PROSITE" id="PS51257">
    <property type="entry name" value="PROKAR_LIPOPROTEIN"/>
    <property type="match status" value="1"/>
</dbReference>
<keyword evidence="3" id="KW-1185">Reference proteome</keyword>
<dbReference type="Proteomes" id="UP000662200">
    <property type="component" value="Unassembled WGS sequence"/>
</dbReference>
<dbReference type="AlphaFoldDB" id="A0A8J3BI71"/>
<dbReference type="RefSeq" id="WP_189112662.1">
    <property type="nucleotide sequence ID" value="NZ_BMQC01000002.1"/>
</dbReference>
<evidence type="ECO:0008006" key="4">
    <source>
        <dbReference type="Google" id="ProtNLM"/>
    </source>
</evidence>
<organism evidence="2 3">
    <name type="scientific">Pilimelia terevasa</name>
    <dbReference type="NCBI Taxonomy" id="53372"/>
    <lineage>
        <taxon>Bacteria</taxon>
        <taxon>Bacillati</taxon>
        <taxon>Actinomycetota</taxon>
        <taxon>Actinomycetes</taxon>
        <taxon>Micromonosporales</taxon>
        <taxon>Micromonosporaceae</taxon>
        <taxon>Pilimelia</taxon>
    </lineage>
</organism>
<keyword evidence="1" id="KW-0472">Membrane</keyword>
<dbReference type="EMBL" id="BMQC01000002">
    <property type="protein sequence ID" value="GGK16531.1"/>
    <property type="molecule type" value="Genomic_DNA"/>
</dbReference>